<dbReference type="RefSeq" id="WP_167463495.1">
    <property type="nucleotide sequence ID" value="NZ_CP046171.1"/>
</dbReference>
<proteinExistence type="predicted"/>
<gene>
    <name evidence="1" type="ORF">F5X71_20425</name>
</gene>
<name>A0A6G9XTY7_NOCBR</name>
<organism evidence="1 2">
    <name type="scientific">Nocardia brasiliensis</name>
    <dbReference type="NCBI Taxonomy" id="37326"/>
    <lineage>
        <taxon>Bacteria</taxon>
        <taxon>Bacillati</taxon>
        <taxon>Actinomycetota</taxon>
        <taxon>Actinomycetes</taxon>
        <taxon>Mycobacteriales</taxon>
        <taxon>Nocardiaceae</taxon>
        <taxon>Nocardia</taxon>
    </lineage>
</organism>
<evidence type="ECO:0000313" key="2">
    <source>
        <dbReference type="Proteomes" id="UP000501705"/>
    </source>
</evidence>
<evidence type="ECO:0000313" key="1">
    <source>
        <dbReference type="EMBL" id="QIS04375.1"/>
    </source>
</evidence>
<sequence>MSESIRTDDFLEILREMLDRKAEVRARACDGVTDLIRGYSDRQAEVLVTVLLWLACHESDEIALEAELNAAAELAANRDVDPKALQEVRMLDPGKLTLATSEHYTDLVSLIESP</sequence>
<dbReference type="Proteomes" id="UP000501705">
    <property type="component" value="Chromosome"/>
</dbReference>
<reference evidence="1 2" key="1">
    <citation type="journal article" date="2019" name="ACS Chem. Biol.">
        <title>Identification and Mobilization of a Cryptic Antibiotic Biosynthesis Gene Locus from a Human-Pathogenic Nocardia Isolate.</title>
        <authorList>
            <person name="Herisse M."/>
            <person name="Ishida K."/>
            <person name="Porter J.L."/>
            <person name="Howden B."/>
            <person name="Hertweck C."/>
            <person name="Stinear T.P."/>
            <person name="Pidot S.J."/>
        </authorList>
    </citation>
    <scope>NUCLEOTIDE SEQUENCE [LARGE SCALE GENOMIC DNA]</scope>
    <source>
        <strain evidence="1 2">AUSMDU00024985</strain>
    </source>
</reference>
<dbReference type="EMBL" id="CP046171">
    <property type="protein sequence ID" value="QIS04375.1"/>
    <property type="molecule type" value="Genomic_DNA"/>
</dbReference>
<evidence type="ECO:0008006" key="3">
    <source>
        <dbReference type="Google" id="ProtNLM"/>
    </source>
</evidence>
<dbReference type="AlphaFoldDB" id="A0A6G9XTY7"/>
<accession>A0A6G9XTY7</accession>
<protein>
    <recommendedName>
        <fullName evidence="3">HEAT repeat domain-containing protein</fullName>
    </recommendedName>
</protein>